<feature type="region of interest" description="Disordered" evidence="1">
    <location>
        <begin position="272"/>
        <end position="305"/>
    </location>
</feature>
<gene>
    <name evidence="2" type="ORF">FNH21_00310</name>
</gene>
<sequence>MTAPLLAHATPHGRMYARSTSEQPAVPSITTVISQLPSSLGGWYGHMAATALAKDPRLPGALGNPAELRTTVRDASSAAERYRDVAALRGTRVHHYCEQVALRALGRPETLDAARLALEENGEQGFAQRFDEWWDLYDVRPVEPEITVWNAALGYAGTLDLVATIGGRTCLIDYKTKNTDRDGFVKALDDKVVMQLVAGMKAEESLVDPEKGQWRPWAHGDQPLLLGVAVGQTEVRAMRANPAVLRNHWLRFCALRRAWEAGLEAEEAGRALLPVGPPPARTGSHPASNPGSTGTTDSTGPAVPA</sequence>
<accession>A0A7X1TM24</accession>
<keyword evidence="3" id="KW-1185">Reference proteome</keyword>
<evidence type="ECO:0000313" key="3">
    <source>
        <dbReference type="Proteomes" id="UP000326464"/>
    </source>
</evidence>
<evidence type="ECO:0000313" key="2">
    <source>
        <dbReference type="EMBL" id="MPY09192.1"/>
    </source>
</evidence>
<name>A0A7X1TM24_9MICC</name>
<dbReference type="Proteomes" id="UP000326464">
    <property type="component" value="Unassembled WGS sequence"/>
</dbReference>
<dbReference type="AlphaFoldDB" id="A0A7X1TM24"/>
<evidence type="ECO:0000256" key="1">
    <source>
        <dbReference type="SAM" id="MobiDB-lite"/>
    </source>
</evidence>
<protein>
    <submittedName>
        <fullName evidence="2">Cytochrome</fullName>
    </submittedName>
</protein>
<dbReference type="EMBL" id="VJXX01000001">
    <property type="protein sequence ID" value="MPY09192.1"/>
    <property type="molecule type" value="Genomic_DNA"/>
</dbReference>
<feature type="compositionally biased region" description="Low complexity" evidence="1">
    <location>
        <begin position="291"/>
        <end position="305"/>
    </location>
</feature>
<proteinExistence type="predicted"/>
<organism evidence="2 3">
    <name type="scientific">Arthrobacter bussei</name>
    <dbReference type="NCBI Taxonomy" id="2594179"/>
    <lineage>
        <taxon>Bacteria</taxon>
        <taxon>Bacillati</taxon>
        <taxon>Actinomycetota</taxon>
        <taxon>Actinomycetes</taxon>
        <taxon>Micrococcales</taxon>
        <taxon>Micrococcaceae</taxon>
        <taxon>Arthrobacter</taxon>
    </lineage>
</organism>
<dbReference type="RefSeq" id="WP_152811514.1">
    <property type="nucleotide sequence ID" value="NZ_VJXX01000001.1"/>
</dbReference>
<dbReference type="OrthoDB" id="4789362at2"/>
<reference evidence="3" key="1">
    <citation type="submission" date="2019-07" db="EMBL/GenBank/DDBJ databases">
        <title>Arthrobacter KR32 sp. nov., isolated from mountain cheese made of cows milk.</title>
        <authorList>
            <person name="Flegler A."/>
        </authorList>
    </citation>
    <scope>NUCLEOTIDE SEQUENCE [LARGE SCALE GENOMIC DNA]</scope>
    <source>
        <strain evidence="3">KR32</strain>
    </source>
</reference>
<comment type="caution">
    <text evidence="2">The sequence shown here is derived from an EMBL/GenBank/DDBJ whole genome shotgun (WGS) entry which is preliminary data.</text>
</comment>